<keyword evidence="1" id="KW-1133">Transmembrane helix</keyword>
<keyword evidence="6" id="KW-1185">Reference proteome</keyword>
<evidence type="ECO:0000313" key="3">
    <source>
        <dbReference type="EMBL" id="KIU22598.1"/>
    </source>
</evidence>
<dbReference type="Proteomes" id="UP000032289">
    <property type="component" value="Unassembled WGS sequence"/>
</dbReference>
<evidence type="ECO:0000256" key="1">
    <source>
        <dbReference type="SAM" id="Phobius"/>
    </source>
</evidence>
<dbReference type="PATRIC" id="fig|137591.24.peg.33"/>
<dbReference type="STRING" id="137591.AO080_02395"/>
<name>A0A0D1MD79_9LACO</name>
<dbReference type="AlphaFoldDB" id="A0A0D1MD79"/>
<gene>
    <name evidence="4" type="ORF">ab3b_00032</name>
    <name evidence="2" type="ORF">B6254_2389</name>
    <name evidence="5" type="ORF">FO435_11470</name>
    <name evidence="3" type="ORF">QX99_00102</name>
</gene>
<dbReference type="Proteomes" id="UP000244870">
    <property type="component" value="Chromosome"/>
</dbReference>
<dbReference type="EMBL" id="CP020928">
    <property type="protein sequence ID" value="AWF96735.1"/>
    <property type="molecule type" value="Genomic_DNA"/>
</dbReference>
<reference evidence="4 6" key="1">
    <citation type="journal article" date="2015" name="Microbiology (Mosc.)">
        <title>Genomics of the Weissella cibaria species with an examination of its metabolic traits.</title>
        <authorList>
            <person name="Lynch K.M."/>
            <person name="Lucid A."/>
            <person name="Arendt E.K."/>
            <person name="Sleator R.D."/>
            <person name="Lucey B."/>
            <person name="Coffey A."/>
        </authorList>
    </citation>
    <scope>NUCLEOTIDE SEQUENCE [LARGE SCALE GENOMIC DNA]</scope>
    <source>
        <strain evidence="4">AB3b</strain>
        <strain evidence="3 6">MG1</strain>
    </source>
</reference>
<keyword evidence="1" id="KW-0472">Membrane</keyword>
<dbReference type="EMBL" id="JWHU01000001">
    <property type="protein sequence ID" value="KIU22598.1"/>
    <property type="molecule type" value="Genomic_DNA"/>
</dbReference>
<evidence type="ECO:0000313" key="5">
    <source>
        <dbReference type="EMBL" id="TVV28450.1"/>
    </source>
</evidence>
<evidence type="ECO:0000313" key="9">
    <source>
        <dbReference type="Proteomes" id="UP000320012"/>
    </source>
</evidence>
<feature type="transmembrane region" description="Helical" evidence="1">
    <location>
        <begin position="12"/>
        <end position="31"/>
    </location>
</feature>
<dbReference type="Proteomes" id="UP000032287">
    <property type="component" value="Unassembled WGS sequence"/>
</dbReference>
<reference evidence="5 9" key="3">
    <citation type="submission" date="2019-07" db="EMBL/GenBank/DDBJ databases">
        <title>Genome sequence of Weissella cibaria GK1.</title>
        <authorList>
            <person name="Choi H.-J."/>
        </authorList>
    </citation>
    <scope>NUCLEOTIDE SEQUENCE [LARGE SCALE GENOMIC DNA]</scope>
    <source>
        <strain evidence="5 9">GK1</strain>
    </source>
</reference>
<feature type="transmembrane region" description="Helical" evidence="1">
    <location>
        <begin position="43"/>
        <end position="63"/>
    </location>
</feature>
<evidence type="ECO:0000313" key="4">
    <source>
        <dbReference type="EMBL" id="KIU25766.1"/>
    </source>
</evidence>
<sequence>MQDMKYAMSLKTSAIFGVVTVALVIGLMYLLSLEGNASMVQVSLDIVLATVVLLAVGGISVALRTKK</sequence>
<dbReference type="EMBL" id="JWHT01000001">
    <property type="protein sequence ID" value="KIU25766.1"/>
    <property type="molecule type" value="Genomic_DNA"/>
</dbReference>
<evidence type="ECO:0000313" key="8">
    <source>
        <dbReference type="Proteomes" id="UP000244870"/>
    </source>
</evidence>
<dbReference type="KEGG" id="wcb:AO080_02395"/>
<evidence type="ECO:0000313" key="7">
    <source>
        <dbReference type="Proteomes" id="UP000032289"/>
    </source>
</evidence>
<keyword evidence="1" id="KW-0812">Transmembrane</keyword>
<proteinExistence type="predicted"/>
<dbReference type="OrthoDB" id="9925334at2"/>
<accession>A0A0D1MD79</accession>
<evidence type="ECO:0000313" key="6">
    <source>
        <dbReference type="Proteomes" id="UP000032287"/>
    </source>
</evidence>
<reference evidence="2 8" key="2">
    <citation type="submission" date="2017-04" db="EMBL/GenBank/DDBJ databases">
        <title>Weissella cibaria strain m2 complete genome.</title>
        <authorList>
            <person name="Pan Q."/>
            <person name="Tan M."/>
            <person name="Yao F."/>
            <person name="Su S."/>
        </authorList>
    </citation>
    <scope>NUCLEOTIDE SEQUENCE [LARGE SCALE GENOMIC DNA]</scope>
    <source>
        <strain evidence="2 8">M2</strain>
    </source>
</reference>
<evidence type="ECO:0000313" key="2">
    <source>
        <dbReference type="EMBL" id="AWF96735.1"/>
    </source>
</evidence>
<dbReference type="EMBL" id="VNHC01000002">
    <property type="protein sequence ID" value="TVV28450.1"/>
    <property type="molecule type" value="Genomic_DNA"/>
</dbReference>
<protein>
    <submittedName>
        <fullName evidence="4">Uncharacterized protein</fullName>
    </submittedName>
</protein>
<organism evidence="4 7">
    <name type="scientific">Weissella cibaria</name>
    <dbReference type="NCBI Taxonomy" id="137591"/>
    <lineage>
        <taxon>Bacteria</taxon>
        <taxon>Bacillati</taxon>
        <taxon>Bacillota</taxon>
        <taxon>Bacilli</taxon>
        <taxon>Lactobacillales</taxon>
        <taxon>Lactobacillaceae</taxon>
        <taxon>Weissella</taxon>
    </lineage>
</organism>
<dbReference type="Proteomes" id="UP000320012">
    <property type="component" value="Unassembled WGS sequence"/>
</dbReference>